<dbReference type="InterPro" id="IPR043917">
    <property type="entry name" value="DUF5753"/>
</dbReference>
<dbReference type="CDD" id="cd00093">
    <property type="entry name" value="HTH_XRE"/>
    <property type="match status" value="1"/>
</dbReference>
<dbReference type="InterPro" id="IPR001387">
    <property type="entry name" value="Cro/C1-type_HTH"/>
</dbReference>
<keyword evidence="3" id="KW-1185">Reference proteome</keyword>
<protein>
    <recommendedName>
        <fullName evidence="1">HTH cro/C1-type domain-containing protein</fullName>
    </recommendedName>
</protein>
<dbReference type="STRING" id="159449.B4N89_11840"/>
<gene>
    <name evidence="2" type="ORF">B4N89_11840</name>
</gene>
<dbReference type="OrthoDB" id="4966777at2"/>
<dbReference type="SMART" id="SM00530">
    <property type="entry name" value="HTH_XRE"/>
    <property type="match status" value="1"/>
</dbReference>
<dbReference type="PROSITE" id="PS50943">
    <property type="entry name" value="HTH_CROC1"/>
    <property type="match status" value="1"/>
</dbReference>
<dbReference type="SUPFAM" id="SSF47413">
    <property type="entry name" value="lambda repressor-like DNA-binding domains"/>
    <property type="match status" value="1"/>
</dbReference>
<dbReference type="Gene3D" id="1.10.260.40">
    <property type="entry name" value="lambda repressor-like DNA-binding domains"/>
    <property type="match status" value="1"/>
</dbReference>
<dbReference type="Pfam" id="PF13560">
    <property type="entry name" value="HTH_31"/>
    <property type="match status" value="1"/>
</dbReference>
<dbReference type="AlphaFoldDB" id="A0A1T3NXP1"/>
<proteinExistence type="predicted"/>
<comment type="caution">
    <text evidence="2">The sequence shown here is derived from an EMBL/GenBank/DDBJ whole genome shotgun (WGS) entry which is preliminary data.</text>
</comment>
<dbReference type="InterPro" id="IPR010982">
    <property type="entry name" value="Lambda_DNA-bd_dom_sf"/>
</dbReference>
<dbReference type="RefSeq" id="WP_078975823.1">
    <property type="nucleotide sequence ID" value="NZ_MWQN01000001.1"/>
</dbReference>
<dbReference type="Proteomes" id="UP000190037">
    <property type="component" value="Unassembled WGS sequence"/>
</dbReference>
<evidence type="ECO:0000313" key="2">
    <source>
        <dbReference type="EMBL" id="OPC81544.1"/>
    </source>
</evidence>
<reference evidence="2 3" key="1">
    <citation type="submission" date="2017-03" db="EMBL/GenBank/DDBJ databases">
        <title>Draft genome sequence of Streptomyces scabrisporus NF3, endophyte isolated from Amphipterygium adstringens.</title>
        <authorList>
            <person name="Vazquez M."/>
            <person name="Ceapa C.D."/>
            <person name="Rodriguez Luna D."/>
            <person name="Sanchez Esquivel S."/>
        </authorList>
    </citation>
    <scope>NUCLEOTIDE SEQUENCE [LARGE SCALE GENOMIC DNA]</scope>
    <source>
        <strain evidence="2 3">NF3</strain>
    </source>
</reference>
<feature type="domain" description="HTH cro/C1-type" evidence="1">
    <location>
        <begin position="13"/>
        <end position="67"/>
    </location>
</feature>
<dbReference type="GO" id="GO:0003677">
    <property type="term" value="F:DNA binding"/>
    <property type="evidence" value="ECO:0007669"/>
    <property type="project" value="InterPro"/>
</dbReference>
<organism evidence="2 3">
    <name type="scientific">Embleya scabrispora</name>
    <dbReference type="NCBI Taxonomy" id="159449"/>
    <lineage>
        <taxon>Bacteria</taxon>
        <taxon>Bacillati</taxon>
        <taxon>Actinomycetota</taxon>
        <taxon>Actinomycetes</taxon>
        <taxon>Kitasatosporales</taxon>
        <taxon>Streptomycetaceae</taxon>
        <taxon>Embleya</taxon>
    </lineage>
</organism>
<name>A0A1T3NXP1_9ACTN</name>
<dbReference type="EMBL" id="MWQN01000001">
    <property type="protein sequence ID" value="OPC81544.1"/>
    <property type="molecule type" value="Genomic_DNA"/>
</dbReference>
<evidence type="ECO:0000313" key="3">
    <source>
        <dbReference type="Proteomes" id="UP000190037"/>
    </source>
</evidence>
<sequence>MRSHARRRLGTELRLLRTASGLSGEEVADSCGWDQSKISRIETAKVAVSRHDLHRLCGIYGVCAADVERLEALLIETRGPRWWVAYSDVLDAAYQELIALESQATEIRAANAGMILGLLQTRDYAAAVIGSGPMIPDPERADALVEIRMRRQRVLTGPNPARFRSVLADGALQCEIGGRGVLTRQLAHLLELGELPNIDIHVIPTSSTANAYNGGLTMFDFSGPHAPSVLFVEYHGGMLVKEDDRDLRRYRRHLDYLFANALSTDDSRTLISARMRSL</sequence>
<evidence type="ECO:0000259" key="1">
    <source>
        <dbReference type="PROSITE" id="PS50943"/>
    </source>
</evidence>
<accession>A0A1T3NXP1</accession>
<dbReference type="Pfam" id="PF19054">
    <property type="entry name" value="DUF5753"/>
    <property type="match status" value="1"/>
</dbReference>